<dbReference type="AlphaFoldDB" id="A0A395RHE9"/>
<dbReference type="EMBL" id="PXOF01000214">
    <property type="protein sequence ID" value="RGP59558.1"/>
    <property type="molecule type" value="Genomic_DNA"/>
</dbReference>
<name>A0A395RHE9_FUSSP</name>
<proteinExistence type="predicted"/>
<evidence type="ECO:0000256" key="1">
    <source>
        <dbReference type="SAM" id="MobiDB-lite"/>
    </source>
</evidence>
<evidence type="ECO:0000313" key="3">
    <source>
        <dbReference type="Proteomes" id="UP000266152"/>
    </source>
</evidence>
<comment type="caution">
    <text evidence="2">The sequence shown here is derived from an EMBL/GenBank/DDBJ whole genome shotgun (WGS) entry which is preliminary data.</text>
</comment>
<reference evidence="2 3" key="1">
    <citation type="journal article" date="2018" name="PLoS Pathog.">
        <title>Evolution of structural diversity of trichothecenes, a family of toxins produced by plant pathogenic and entomopathogenic fungi.</title>
        <authorList>
            <person name="Proctor R.H."/>
            <person name="McCormick S.P."/>
            <person name="Kim H.S."/>
            <person name="Cardoza R.E."/>
            <person name="Stanley A.M."/>
            <person name="Lindo L."/>
            <person name="Kelly A."/>
            <person name="Brown D.W."/>
            <person name="Lee T."/>
            <person name="Vaughan M.M."/>
            <person name="Alexander N.J."/>
            <person name="Busman M."/>
            <person name="Gutierrez S."/>
        </authorList>
    </citation>
    <scope>NUCLEOTIDE SEQUENCE [LARGE SCALE GENOMIC DNA]</scope>
    <source>
        <strain evidence="2 3">NRRL 3299</strain>
    </source>
</reference>
<dbReference type="Proteomes" id="UP000266152">
    <property type="component" value="Unassembled WGS sequence"/>
</dbReference>
<sequence length="157" mass="18211">MQLTKPTAPPLSPGPFHPFLSPSRRQSNISDVPTSRLSAVLKDPYLVEKKHNDIASKIPTDPETRRVMMQQCMENTPQLVTLLKKHFEGLDISDPEPRSKETDQKLKDDIVADQKELDYATERYREAAEAFHYWDTGVWKIYAKMRTRERLAEVKEE</sequence>
<feature type="compositionally biased region" description="Polar residues" evidence="1">
    <location>
        <begin position="23"/>
        <end position="32"/>
    </location>
</feature>
<accession>A0A395RHE9</accession>
<feature type="compositionally biased region" description="Pro residues" evidence="1">
    <location>
        <begin position="7"/>
        <end position="16"/>
    </location>
</feature>
<gene>
    <name evidence="2" type="ORF">FSPOR_11240</name>
</gene>
<keyword evidence="3" id="KW-1185">Reference proteome</keyword>
<protein>
    <submittedName>
        <fullName evidence="2">Uncharacterized protein</fullName>
    </submittedName>
</protein>
<evidence type="ECO:0000313" key="2">
    <source>
        <dbReference type="EMBL" id="RGP59558.1"/>
    </source>
</evidence>
<organism evidence="2 3">
    <name type="scientific">Fusarium sporotrichioides</name>
    <dbReference type="NCBI Taxonomy" id="5514"/>
    <lineage>
        <taxon>Eukaryota</taxon>
        <taxon>Fungi</taxon>
        <taxon>Dikarya</taxon>
        <taxon>Ascomycota</taxon>
        <taxon>Pezizomycotina</taxon>
        <taxon>Sordariomycetes</taxon>
        <taxon>Hypocreomycetidae</taxon>
        <taxon>Hypocreales</taxon>
        <taxon>Nectriaceae</taxon>
        <taxon>Fusarium</taxon>
    </lineage>
</organism>
<feature type="region of interest" description="Disordered" evidence="1">
    <location>
        <begin position="1"/>
        <end position="32"/>
    </location>
</feature>